<gene>
    <name evidence="1" type="ORF">AVEN_51052_1</name>
</gene>
<accession>A0A4Y2W3T9</accession>
<dbReference type="EMBL" id="BGPR01055477">
    <property type="protein sequence ID" value="GBO32039.1"/>
    <property type="molecule type" value="Genomic_DNA"/>
</dbReference>
<proteinExistence type="predicted"/>
<keyword evidence="2" id="KW-1185">Reference proteome</keyword>
<dbReference type="AlphaFoldDB" id="A0A4Y2W3T9"/>
<feature type="non-terminal residue" evidence="1">
    <location>
        <position position="1"/>
    </location>
</feature>
<sequence length="34" mass="4067">YLLGAPELINIRWDNQLLADPGHHYRISMRMRLC</sequence>
<organism evidence="1 2">
    <name type="scientific">Araneus ventricosus</name>
    <name type="common">Orbweaver spider</name>
    <name type="synonym">Epeira ventricosa</name>
    <dbReference type="NCBI Taxonomy" id="182803"/>
    <lineage>
        <taxon>Eukaryota</taxon>
        <taxon>Metazoa</taxon>
        <taxon>Ecdysozoa</taxon>
        <taxon>Arthropoda</taxon>
        <taxon>Chelicerata</taxon>
        <taxon>Arachnida</taxon>
        <taxon>Araneae</taxon>
        <taxon>Araneomorphae</taxon>
        <taxon>Entelegynae</taxon>
        <taxon>Araneoidea</taxon>
        <taxon>Araneidae</taxon>
        <taxon>Araneus</taxon>
    </lineage>
</organism>
<dbReference type="Proteomes" id="UP000499080">
    <property type="component" value="Unassembled WGS sequence"/>
</dbReference>
<evidence type="ECO:0000313" key="2">
    <source>
        <dbReference type="Proteomes" id="UP000499080"/>
    </source>
</evidence>
<name>A0A4Y2W3T9_ARAVE</name>
<evidence type="ECO:0000313" key="1">
    <source>
        <dbReference type="EMBL" id="GBO32039.1"/>
    </source>
</evidence>
<comment type="caution">
    <text evidence="1">The sequence shown here is derived from an EMBL/GenBank/DDBJ whole genome shotgun (WGS) entry which is preliminary data.</text>
</comment>
<reference evidence="1 2" key="1">
    <citation type="journal article" date="2019" name="Sci. Rep.">
        <title>Orb-weaving spider Araneus ventricosus genome elucidates the spidroin gene catalogue.</title>
        <authorList>
            <person name="Kono N."/>
            <person name="Nakamura H."/>
            <person name="Ohtoshi R."/>
            <person name="Moran D.A.P."/>
            <person name="Shinohara A."/>
            <person name="Yoshida Y."/>
            <person name="Fujiwara M."/>
            <person name="Mori M."/>
            <person name="Tomita M."/>
            <person name="Arakawa K."/>
        </authorList>
    </citation>
    <scope>NUCLEOTIDE SEQUENCE [LARGE SCALE GENOMIC DNA]</scope>
</reference>
<protein>
    <submittedName>
        <fullName evidence="1">Uncharacterized protein</fullName>
    </submittedName>
</protein>